<dbReference type="Gene3D" id="1.10.1200.10">
    <property type="entry name" value="ACP-like"/>
    <property type="match status" value="2"/>
</dbReference>
<organism evidence="6 7">
    <name type="scientific">Ascosphaera apis ARSEF 7405</name>
    <dbReference type="NCBI Taxonomy" id="392613"/>
    <lineage>
        <taxon>Eukaryota</taxon>
        <taxon>Fungi</taxon>
        <taxon>Dikarya</taxon>
        <taxon>Ascomycota</taxon>
        <taxon>Pezizomycotina</taxon>
        <taxon>Eurotiomycetes</taxon>
        <taxon>Eurotiomycetidae</taxon>
        <taxon>Onygenales</taxon>
        <taxon>Ascosphaeraceae</taxon>
        <taxon>Ascosphaera</taxon>
    </lineage>
</organism>
<dbReference type="PANTHER" id="PTHR45527">
    <property type="entry name" value="NONRIBOSOMAL PEPTIDE SYNTHETASE"/>
    <property type="match status" value="1"/>
</dbReference>
<dbReference type="FunFam" id="3.30.559.30:FF:000003">
    <property type="entry name" value="Nonribosomal peptide synthase SidD"/>
    <property type="match status" value="1"/>
</dbReference>
<dbReference type="Gene3D" id="3.30.300.30">
    <property type="match status" value="1"/>
</dbReference>
<evidence type="ECO:0000256" key="1">
    <source>
        <dbReference type="ARBA" id="ARBA00022450"/>
    </source>
</evidence>
<sequence length="1926" mass="214111">MDTSSQMSEHEGWVKVDEQLDNPFSFKQIELAEKAWKERSALIIAAWSLLLYRGSACCNEDETFAFSFKGVERDSPDPEVRVVKIEQVVRSRTDPISQVLHTAEAIVEETTDSEVGERVEPAGLLVSNNAPDEESQFQVEVDLAADTLVLKILRKPALLAENMASVYIHALADIMRALLSSEDSNVRDAIELGDHELGQLWSWNGTVPPKIDRCVQELFSEEVAKRPDEVAVISWDGQLTYAEVDRLSTMLAYRLVGAGVQVGDVVPLCFEKSMWTIVGVLGVLKSGGGVALTDPSQPEARLRIIAEEVDARIVVTSLAQKTLGETVSPTGEVITVGPPLFDDELDDTELESDLPTAPSDTTLYIIFTSGSTGKPKGVVITHANYLSGAIPRAEKVGYSDHSRVLDFPSYAFDVSVDCMLCTLINGGCICVPSEEERVNDLNGAIRRMDVNMAHMTPSVARVLDADIMPSLEILGLGGESVSSMDAAEWSKLTKIVIAYGPSECTVGCTCNNEVNGKRPYTSIGKGVGGLMWIVDPDDHNQLMPIGAVGELLVEGPIVGNGYLNEPEKTAAAFIQDPLWLTHAPGGRGRSGVLYKTGDLVKYDPDGSSSIVFVGRGDQQVKLRGQRVELGEIEHHLLNNLPAGVSVAVEVIKPNGKGEPLLVAFISEQTGDTAKVTGELAPFSQELSDALSGVEERLSDVLPRYMVPHVYIPLKEMPLLVSLKTDRKKLRTLGSNMSRKELAALRLTSAEKQKLTTDAEITLCNLWQQIIGSDTEIGANDNFFDVGGDSLRAMRLVAAARKEGIQLTVLDIFKNPTLSEMALVMGTLDEDADTTIAPFSLLPQDWDTEAACFEAANMCDVQADHVEDIYPCTPLQEGLMALSAKVKDAYMAQRVVELEDLETAKRLMSAFQEAADASPILRTRIVQIRNRGLMQVVLKQTREWTSELDLESYLTKDREDSMGLGTPLCRFAIVEEEDSGKIYMVLTIHHALYDGWSMPLVIERVNKAYHGVETEHPASFKAFIKYLSSMDKESSERYWRETLEGATSLQFPIVPHPGYQHQPESLLERYISLPEGARLNTSVATLIRGAWALVSSRYIASDDVVFGETLTGRNAPIVGIEQIEGPMITTVPIRVSIDREMCVSDYLDTLHNSTVDRIPHEHFGLQHIRRLSPDAREACELRTGLVIHPTAEEEEALAEDSPANGFVPAGDAEAAQEALKFNSYGLMLVFTQDAKGFLVMASFDSKMIDMPSMERVLSELDETVQKICQDTQQSIAELAIDDSQALEQQWTFNEDRKDIIKLEDEVSAEIIEQASALWVVDPRDDSRLTPTGAVGELLIEGVEDESMTSLSAPEWLLDRRDETEIVLLRTGRFARYTSEGRLQLLGPMKLQATGESTRVKRQSPGEVSDEKELELRQMWSRVLGIDEAEIGSNDGFFDLGGDSIGAMKLVSEARLEGFRLTVSLIFQNKLLHQMAAILERPDYLAKPKQQVYEPFSTLDEDGVEEFIENEVRPALAAQSWAVKDVYPARPLQEVAIEGTYRLPRYSQRYELFYLDKAVDAQRLLECCQELVMRNEILRTVFVKSSRDSKYYGAVLEDVTAPVAMYEIEGDLETFAKQLCDLDVKTTMPLGSLFVKFFFVQGEEDRSCLLFRISHAQYDEICLPVMLRQLSSLYEGKDVTDTIGFASYVHHVVRTSVPESYSYWKELLHGSSLSVYRPDKPAVDKQMTAISKRMSIAARSKDITVATLPTAAWAVCLARLLDTRDVTFGEVVSGRNIDFPNAENVMGPTWQYIPVRVQFDPDWTAMDLLQFVQDQHVTSTRYEAAGLKEIADNCTDWPDTVDWYDSVVHQDVDHVEELDFLGATSRMETVYPHLEPLREWKIQAFPSGDNITMEVVTYQSWLGPATKILKELEQIMDQFMNRPDESLF</sequence>
<gene>
    <name evidence="6" type="ORF">AAP_04092</name>
</gene>
<dbReference type="GO" id="GO:0031177">
    <property type="term" value="F:phosphopantetheine binding"/>
    <property type="evidence" value="ECO:0007669"/>
    <property type="project" value="InterPro"/>
</dbReference>
<dbReference type="InterPro" id="IPR010071">
    <property type="entry name" value="AA_adenyl_dom"/>
</dbReference>
<dbReference type="GO" id="GO:0005737">
    <property type="term" value="C:cytoplasm"/>
    <property type="evidence" value="ECO:0007669"/>
    <property type="project" value="TreeGrafter"/>
</dbReference>
<dbReference type="FunFam" id="3.40.50.12780:FF:000014">
    <property type="entry name" value="Nonribosomal peptide synthetase 1"/>
    <property type="match status" value="1"/>
</dbReference>
<name>A0A167XJ05_9EURO</name>
<dbReference type="InterPro" id="IPR020806">
    <property type="entry name" value="PKS_PP-bd"/>
</dbReference>
<evidence type="ECO:0000313" key="7">
    <source>
        <dbReference type="Proteomes" id="UP000242877"/>
    </source>
</evidence>
<keyword evidence="3" id="KW-0436">Ligase</keyword>
<dbReference type="InterPro" id="IPR036736">
    <property type="entry name" value="ACP-like_sf"/>
</dbReference>
<dbReference type="Pfam" id="PF00668">
    <property type="entry name" value="Condensation"/>
    <property type="match status" value="2"/>
</dbReference>
<comment type="caution">
    <text evidence="6">The sequence shown here is derived from an EMBL/GenBank/DDBJ whole genome shotgun (WGS) entry which is preliminary data.</text>
</comment>
<dbReference type="VEuPathDB" id="FungiDB:AAP_04092"/>
<dbReference type="SMART" id="SM00823">
    <property type="entry name" value="PKS_PP"/>
    <property type="match status" value="2"/>
</dbReference>
<dbReference type="FunFam" id="1.10.1200.10:FF:000005">
    <property type="entry name" value="Nonribosomal peptide synthetase 1"/>
    <property type="match status" value="1"/>
</dbReference>
<dbReference type="Gene3D" id="3.40.50.12780">
    <property type="entry name" value="N-terminal domain of ligase-like"/>
    <property type="match status" value="1"/>
</dbReference>
<dbReference type="SUPFAM" id="SSF47336">
    <property type="entry name" value="ACP-like"/>
    <property type="match status" value="2"/>
</dbReference>
<dbReference type="SUPFAM" id="SSF56801">
    <property type="entry name" value="Acetyl-CoA synthetase-like"/>
    <property type="match status" value="1"/>
</dbReference>
<dbReference type="InterPro" id="IPR020845">
    <property type="entry name" value="AMP-binding_CS"/>
</dbReference>
<dbReference type="InterPro" id="IPR056896">
    <property type="entry name" value="SIDD_N"/>
</dbReference>
<evidence type="ECO:0000256" key="4">
    <source>
        <dbReference type="ARBA" id="ARBA00029454"/>
    </source>
</evidence>
<dbReference type="Proteomes" id="UP000242877">
    <property type="component" value="Unassembled WGS sequence"/>
</dbReference>
<dbReference type="Gene3D" id="3.30.559.30">
    <property type="entry name" value="Nonribosomal peptide synthetase, condensation domain"/>
    <property type="match status" value="2"/>
</dbReference>
<dbReference type="SUPFAM" id="SSF52777">
    <property type="entry name" value="CoA-dependent acyltransferases"/>
    <property type="match status" value="4"/>
</dbReference>
<comment type="similarity">
    <text evidence="4">Belongs to the NRP synthetase family.</text>
</comment>
<reference evidence="6 7" key="1">
    <citation type="journal article" date="2016" name="Genome Biol. Evol.">
        <title>Divergent and convergent evolution of fungal pathogenicity.</title>
        <authorList>
            <person name="Shang Y."/>
            <person name="Xiao G."/>
            <person name="Zheng P."/>
            <person name="Cen K."/>
            <person name="Zhan S."/>
            <person name="Wang C."/>
        </authorList>
    </citation>
    <scope>NUCLEOTIDE SEQUENCE [LARGE SCALE GENOMIC DNA]</scope>
    <source>
        <strain evidence="6 7">ARSEF 7405</strain>
    </source>
</reference>
<feature type="domain" description="Carrier" evidence="5">
    <location>
        <begin position="753"/>
        <end position="828"/>
    </location>
</feature>
<evidence type="ECO:0000313" key="6">
    <source>
        <dbReference type="EMBL" id="KZZ90142.1"/>
    </source>
</evidence>
<feature type="domain" description="Carrier" evidence="5">
    <location>
        <begin position="1405"/>
        <end position="1481"/>
    </location>
</feature>
<dbReference type="InterPro" id="IPR045851">
    <property type="entry name" value="AMP-bd_C_sf"/>
</dbReference>
<dbReference type="Pfam" id="PF00550">
    <property type="entry name" value="PP-binding"/>
    <property type="match status" value="2"/>
</dbReference>
<dbReference type="CDD" id="cd19545">
    <property type="entry name" value="FUM14_C_NRPS-like"/>
    <property type="match status" value="1"/>
</dbReference>
<dbReference type="PROSITE" id="PS50075">
    <property type="entry name" value="CARRIER"/>
    <property type="match status" value="2"/>
</dbReference>
<evidence type="ECO:0000259" key="5">
    <source>
        <dbReference type="PROSITE" id="PS50075"/>
    </source>
</evidence>
<dbReference type="GO" id="GO:0016874">
    <property type="term" value="F:ligase activity"/>
    <property type="evidence" value="ECO:0007669"/>
    <property type="project" value="UniProtKB-KW"/>
</dbReference>
<dbReference type="InterPro" id="IPR006162">
    <property type="entry name" value="Ppantetheine_attach_site"/>
</dbReference>
<dbReference type="CDD" id="cd05918">
    <property type="entry name" value="A_NRPS_SidN3_like"/>
    <property type="match status" value="1"/>
</dbReference>
<dbReference type="PROSITE" id="PS00012">
    <property type="entry name" value="PHOSPHOPANTETHEINE"/>
    <property type="match status" value="2"/>
</dbReference>
<proteinExistence type="inferred from homology"/>
<dbReference type="PANTHER" id="PTHR45527:SF3">
    <property type="entry name" value="SIDEROPHORE SYNTHETASE (EUROFUNG)"/>
    <property type="match status" value="1"/>
</dbReference>
<keyword evidence="1" id="KW-0596">Phosphopantetheine</keyword>
<dbReference type="Gene3D" id="3.30.559.10">
    <property type="entry name" value="Chloramphenicol acetyltransferase-like domain"/>
    <property type="match status" value="2"/>
</dbReference>
<dbReference type="GO" id="GO:0044550">
    <property type="term" value="P:secondary metabolite biosynthetic process"/>
    <property type="evidence" value="ECO:0007669"/>
    <property type="project" value="TreeGrafter"/>
</dbReference>
<dbReference type="Pfam" id="PF24895">
    <property type="entry name" value="SIDD_N"/>
    <property type="match status" value="1"/>
</dbReference>
<dbReference type="OrthoDB" id="416786at2759"/>
<keyword evidence="2" id="KW-0597">Phosphoprotein</keyword>
<accession>A0A167XJ05</accession>
<dbReference type="InterPro" id="IPR023213">
    <property type="entry name" value="CAT-like_dom_sf"/>
</dbReference>
<keyword evidence="7" id="KW-1185">Reference proteome</keyword>
<dbReference type="GO" id="GO:0043041">
    <property type="term" value="P:amino acid activation for nonribosomal peptide biosynthetic process"/>
    <property type="evidence" value="ECO:0007669"/>
    <property type="project" value="TreeGrafter"/>
</dbReference>
<dbReference type="InterPro" id="IPR042099">
    <property type="entry name" value="ANL_N_sf"/>
</dbReference>
<dbReference type="NCBIfam" id="TIGR01733">
    <property type="entry name" value="AA-adenyl-dom"/>
    <property type="match status" value="1"/>
</dbReference>
<dbReference type="FunFam" id="3.30.300.30:FF:000015">
    <property type="entry name" value="Nonribosomal peptide synthase SidD"/>
    <property type="match status" value="1"/>
</dbReference>
<protein>
    <submittedName>
        <fullName evidence="6">Amino acid adenylation</fullName>
    </submittedName>
</protein>
<dbReference type="EMBL" id="AZGZ01000018">
    <property type="protein sequence ID" value="KZZ90142.1"/>
    <property type="molecule type" value="Genomic_DNA"/>
</dbReference>
<dbReference type="InterPro" id="IPR000873">
    <property type="entry name" value="AMP-dep_synth/lig_dom"/>
</dbReference>
<dbReference type="Pfam" id="PF00501">
    <property type="entry name" value="AMP-binding"/>
    <property type="match status" value="1"/>
</dbReference>
<dbReference type="InterPro" id="IPR009081">
    <property type="entry name" value="PP-bd_ACP"/>
</dbReference>
<evidence type="ECO:0000256" key="2">
    <source>
        <dbReference type="ARBA" id="ARBA00022553"/>
    </source>
</evidence>
<evidence type="ECO:0000256" key="3">
    <source>
        <dbReference type="ARBA" id="ARBA00022598"/>
    </source>
</evidence>
<dbReference type="CDD" id="cd19542">
    <property type="entry name" value="CT_NRPS-like"/>
    <property type="match status" value="1"/>
</dbReference>
<dbReference type="InterPro" id="IPR001242">
    <property type="entry name" value="Condensation_dom"/>
</dbReference>
<dbReference type="PROSITE" id="PS00455">
    <property type="entry name" value="AMP_BINDING"/>
    <property type="match status" value="1"/>
</dbReference>